<sequence length="169" mass="18252">MQTAWGGKDERTYEALHRATDQHGLELGGSGHGEARDGHDGSNREGEVHFRDAVYRDVEFRAMRPGPKLKPRTGRPVGRTAGGEAGDNASRSRHGVGGCNFVPASRRHESQFGGPRFSDGSPSGLRVRTGDLAAPPAFACPLVSISTRCNRQSWPVTIVPRNSSSLFLF</sequence>
<organism evidence="3 4">
    <name type="scientific">Purpureocillium lilacinum</name>
    <name type="common">Paecilomyces lilacinus</name>
    <dbReference type="NCBI Taxonomy" id="33203"/>
    <lineage>
        <taxon>Eukaryota</taxon>
        <taxon>Fungi</taxon>
        <taxon>Dikarya</taxon>
        <taxon>Ascomycota</taxon>
        <taxon>Pezizomycotina</taxon>
        <taxon>Sordariomycetes</taxon>
        <taxon>Hypocreomycetidae</taxon>
        <taxon>Hypocreales</taxon>
        <taxon>Ophiocordycipitaceae</taxon>
        <taxon>Purpureocillium</taxon>
    </lineage>
</organism>
<evidence type="ECO:0000313" key="4">
    <source>
        <dbReference type="Proteomes" id="UP000245956"/>
    </source>
</evidence>
<dbReference type="Proteomes" id="UP001287286">
    <property type="component" value="Unassembled WGS sequence"/>
</dbReference>
<dbReference type="Proteomes" id="UP000245956">
    <property type="component" value="Unassembled WGS sequence"/>
</dbReference>
<reference evidence="2" key="3">
    <citation type="submission" date="2023-11" db="EMBL/GenBank/DDBJ databases">
        <authorList>
            <person name="Beijen E."/>
            <person name="Ohm R.A."/>
        </authorList>
    </citation>
    <scope>NUCLEOTIDE SEQUENCE</scope>
    <source>
        <strain evidence="2">CBS 150709</strain>
    </source>
</reference>
<proteinExistence type="predicted"/>
<comment type="caution">
    <text evidence="3">The sequence shown here is derived from an EMBL/GenBank/DDBJ whole genome shotgun (WGS) entry which is preliminary data.</text>
</comment>
<reference evidence="3" key="1">
    <citation type="submission" date="2015-05" db="EMBL/GenBank/DDBJ databases">
        <authorList>
            <person name="Wang D.B."/>
            <person name="Wang M."/>
        </authorList>
    </citation>
    <scope>NUCLEOTIDE SEQUENCE</scope>
    <source>
        <strain evidence="3">36-1</strain>
    </source>
</reference>
<feature type="compositionally biased region" description="Basic and acidic residues" evidence="1">
    <location>
        <begin position="33"/>
        <end position="45"/>
    </location>
</feature>
<reference evidence="2 5" key="4">
    <citation type="journal article" date="2024" name="Microbiol. Resour. Announc.">
        <title>Genome annotations for the ascomycete fungi Trichoderma harzianum, Trichoderma aggressivum, and Purpureocillium lilacinum.</title>
        <authorList>
            <person name="Beijen E.P.W."/>
            <person name="Ohm R.A."/>
        </authorList>
    </citation>
    <scope>NUCLEOTIDE SEQUENCE [LARGE SCALE GENOMIC DNA]</scope>
    <source>
        <strain evidence="2 5">CBS 150709</strain>
    </source>
</reference>
<dbReference type="EMBL" id="JAWRVI010000014">
    <property type="protein sequence ID" value="KAK4090787.1"/>
    <property type="molecule type" value="Genomic_DNA"/>
</dbReference>
<dbReference type="AlphaFoldDB" id="A0A2U3ENW5"/>
<name>A0A2U3ENW5_PURLI</name>
<dbReference type="EMBL" id="LCWV01000001">
    <property type="protein sequence ID" value="PWI76196.1"/>
    <property type="molecule type" value="Genomic_DNA"/>
</dbReference>
<evidence type="ECO:0000256" key="1">
    <source>
        <dbReference type="SAM" id="MobiDB-lite"/>
    </source>
</evidence>
<reference evidence="3 4" key="2">
    <citation type="journal article" date="2016" name="Front. Microbiol.">
        <title>Genome and transcriptome sequences reveal the specific parasitism of the nematophagous Purpureocillium lilacinum 36-1.</title>
        <authorList>
            <person name="Xie J."/>
            <person name="Li S."/>
            <person name="Mo C."/>
            <person name="Xiao X."/>
            <person name="Peng D."/>
            <person name="Wang G."/>
            <person name="Xiao Y."/>
        </authorList>
    </citation>
    <scope>NUCLEOTIDE SEQUENCE [LARGE SCALE GENOMIC DNA]</scope>
    <source>
        <strain evidence="3 4">36-1</strain>
    </source>
</reference>
<feature type="region of interest" description="Disordered" evidence="1">
    <location>
        <begin position="21"/>
        <end position="45"/>
    </location>
</feature>
<evidence type="ECO:0000313" key="5">
    <source>
        <dbReference type="Proteomes" id="UP001287286"/>
    </source>
</evidence>
<evidence type="ECO:0000313" key="2">
    <source>
        <dbReference type="EMBL" id="KAK4090787.1"/>
    </source>
</evidence>
<protein>
    <submittedName>
        <fullName evidence="3">Uncharacterized protein</fullName>
    </submittedName>
</protein>
<keyword evidence="5" id="KW-1185">Reference proteome</keyword>
<gene>
    <name evidence="3" type="ORF">PCL_03390</name>
    <name evidence="2" type="ORF">Purlil1_4923</name>
</gene>
<evidence type="ECO:0000313" key="3">
    <source>
        <dbReference type="EMBL" id="PWI76196.1"/>
    </source>
</evidence>
<feature type="region of interest" description="Disordered" evidence="1">
    <location>
        <begin position="64"/>
        <end position="101"/>
    </location>
</feature>
<accession>A0A2U3ENW5</accession>